<protein>
    <submittedName>
        <fullName evidence="4 5">Alpha/beta hydrolase</fullName>
    </submittedName>
</protein>
<dbReference type="AlphaFoldDB" id="A0A285B644"/>
<dbReference type="GeneID" id="97394648"/>
<dbReference type="EMBL" id="FZTC01000020">
    <property type="protein sequence ID" value="SNU36338.1"/>
    <property type="molecule type" value="Genomic_DNA"/>
</dbReference>
<dbReference type="Proteomes" id="UP001458070">
    <property type="component" value="Unassembled WGS sequence"/>
</dbReference>
<dbReference type="EMBL" id="JBCGEM010000003">
    <property type="protein sequence ID" value="MEM0623205.1"/>
    <property type="molecule type" value="Genomic_DNA"/>
</dbReference>
<dbReference type="PANTHER" id="PTHR40841:SF2">
    <property type="entry name" value="SIDEROPHORE-DEGRADING ESTERASE (EUROFUNG)"/>
    <property type="match status" value="1"/>
</dbReference>
<dbReference type="Proteomes" id="UP000220639">
    <property type="component" value="Unassembled WGS sequence"/>
</dbReference>
<dbReference type="PANTHER" id="PTHR40841">
    <property type="entry name" value="SIDEROPHORE TRIACETYLFUSARININE C ESTERASE"/>
    <property type="match status" value="1"/>
</dbReference>
<feature type="region of interest" description="Disordered" evidence="3">
    <location>
        <begin position="134"/>
        <end position="154"/>
    </location>
</feature>
<dbReference type="SUPFAM" id="SSF53474">
    <property type="entry name" value="alpha/beta-Hydrolases"/>
    <property type="match status" value="1"/>
</dbReference>
<reference evidence="7" key="2">
    <citation type="submission" date="2017-08" db="EMBL/GenBank/DDBJ databases">
        <authorList>
            <person name="Brisse S."/>
        </authorList>
    </citation>
    <scope>NUCLEOTIDE SEQUENCE [LARGE SCALE GENOMIC DNA]</scope>
    <source>
        <strain evidence="7">06D021</strain>
    </source>
</reference>
<evidence type="ECO:0000256" key="2">
    <source>
        <dbReference type="ARBA" id="ARBA00022801"/>
    </source>
</evidence>
<dbReference type="GO" id="GO:0016788">
    <property type="term" value="F:hydrolase activity, acting on ester bonds"/>
    <property type="evidence" value="ECO:0007669"/>
    <property type="project" value="TreeGrafter"/>
</dbReference>
<dbReference type="RefSeq" id="WP_049131040.1">
    <property type="nucleotide sequence ID" value="NZ_CABGKG010000001.1"/>
</dbReference>
<organism evidence="6 7">
    <name type="scientific">Klebsiella grimontii</name>
    <dbReference type="NCBI Taxonomy" id="2058152"/>
    <lineage>
        <taxon>Bacteria</taxon>
        <taxon>Pseudomonadati</taxon>
        <taxon>Pseudomonadota</taxon>
        <taxon>Gammaproteobacteria</taxon>
        <taxon>Enterobacterales</taxon>
        <taxon>Enterobacteriaceae</taxon>
        <taxon>Klebsiella/Raoultella group</taxon>
        <taxon>Klebsiella</taxon>
    </lineage>
</organism>
<proteinExistence type="inferred from homology"/>
<keyword evidence="9" id="KW-1185">Reference proteome</keyword>
<dbReference type="Pfam" id="PF00756">
    <property type="entry name" value="Esterase"/>
    <property type="match status" value="1"/>
</dbReference>
<gene>
    <name evidence="4" type="ORF">AAFL32_04785</name>
    <name evidence="5" type="ORF">HV234_10265</name>
    <name evidence="6" type="ORF">KOSB73_270238</name>
</gene>
<evidence type="ECO:0000313" key="6">
    <source>
        <dbReference type="EMBL" id="SNU36338.1"/>
    </source>
</evidence>
<comment type="similarity">
    <text evidence="1">Belongs to the esterase D family.</text>
</comment>
<dbReference type="InterPro" id="IPR029058">
    <property type="entry name" value="AB_hydrolase_fold"/>
</dbReference>
<dbReference type="Proteomes" id="UP000510937">
    <property type="component" value="Chromosome"/>
</dbReference>
<reference evidence="4 9" key="5">
    <citation type="submission" date="2024-04" db="EMBL/GenBank/DDBJ databases">
        <title>Draft genome assemblies of urinary isolates.</title>
        <authorList>
            <person name="Appleberry H."/>
            <person name="Kula A."/>
            <person name="Wolfe A.J."/>
            <person name="Putonti C."/>
        </authorList>
    </citation>
    <scope>NUCLEOTIDE SEQUENCE [LARGE SCALE GENOMIC DNA]</scope>
    <source>
        <strain evidence="4 9">UMB12529</strain>
    </source>
</reference>
<accession>A0A285B644</accession>
<evidence type="ECO:0000256" key="1">
    <source>
        <dbReference type="ARBA" id="ARBA00005622"/>
    </source>
</evidence>
<evidence type="ECO:0000313" key="5">
    <source>
        <dbReference type="EMBL" id="QLO51881.1"/>
    </source>
</evidence>
<reference evidence="5" key="4">
    <citation type="journal article" date="2021" name="Microb. Genom.">
        <title>A genomic epidemiological study shows that prevalence of antimicrobial resistance in Enterobacterales is associated with the livestock host, as well as antimicrobial usage.</title>
        <authorList>
            <person name="AbuOun M."/>
            <person name="Jones H."/>
            <person name="Stubberfield E."/>
            <person name="Gilson D."/>
            <person name="Shaw L.P."/>
            <person name="Hubbard A.T.M."/>
            <person name="Chau K.K."/>
            <person name="Sebra R."/>
            <person name="Peto T.E.A."/>
            <person name="Crook D.W."/>
            <person name="Read D.S."/>
            <person name="Gweon H.S."/>
            <person name="Walker A.S."/>
            <person name="Stoesser N."/>
            <person name="Smith R.P."/>
            <person name="Anjum M.F."/>
            <person name="On Behalf Of The Rehab Consortium."/>
        </authorList>
    </citation>
    <scope>NUCLEOTIDE SEQUENCE</scope>
    <source>
        <strain evidence="5">RHBSTW-00555</strain>
    </source>
</reference>
<dbReference type="InterPro" id="IPR000801">
    <property type="entry name" value="Esterase-like"/>
</dbReference>
<evidence type="ECO:0000313" key="9">
    <source>
        <dbReference type="Proteomes" id="UP001458070"/>
    </source>
</evidence>
<evidence type="ECO:0000313" key="8">
    <source>
        <dbReference type="Proteomes" id="UP000510937"/>
    </source>
</evidence>
<feature type="compositionally biased region" description="Basic and acidic residues" evidence="3">
    <location>
        <begin position="134"/>
        <end position="153"/>
    </location>
</feature>
<reference evidence="6" key="1">
    <citation type="submission" date="2017-08" db="EMBL/GenBank/DDBJ databases">
        <authorList>
            <person name="de Groot N.N."/>
        </authorList>
    </citation>
    <scope>NUCLEOTIDE SEQUENCE [LARGE SCALE GENOMIC DNA]</scope>
    <source>
        <strain evidence="6">06D021</strain>
    </source>
</reference>
<dbReference type="EMBL" id="CP055315">
    <property type="protein sequence ID" value="QLO51881.1"/>
    <property type="molecule type" value="Genomic_DNA"/>
</dbReference>
<evidence type="ECO:0000313" key="4">
    <source>
        <dbReference type="EMBL" id="MEM0623205.1"/>
    </source>
</evidence>
<evidence type="ECO:0000256" key="3">
    <source>
        <dbReference type="SAM" id="MobiDB-lite"/>
    </source>
</evidence>
<sequence length="314" mass="34565">MLIRKFYSAYPPKGRICIAALVCAFYGINADAKPDMRPLGPNIADRGSAYYHFNVAYFDSLDGERHYKVWTAIPNAAPPAEGYPILYALDGNAVMDRVSDSLLAQLTQKTPPVIVAVGYQTTLPFDQNARAYDYRPTVKENSADSGRDSRKSGGSEAFRQLLQNTIVENVERGMKIDPRRRAIWGHSYGGLFIIDSWLASSRFRIYFSASPSLGRGNASLLDKMAEAKADAFSQKSLYLMEGAVATQRVSSAGAEETRGNVLQTVSLLKKKGVAVNWWPYPGLSHGEMFNASLQSALLEVADGTLRRRPAPAIR</sequence>
<name>A0A285B644_9ENTR</name>
<reference evidence="8" key="3">
    <citation type="submission" date="2020-06" db="EMBL/GenBank/DDBJ databases">
        <title>REHAB project genomes.</title>
        <authorList>
            <person name="Shaw L.P."/>
        </authorList>
    </citation>
    <scope>NUCLEOTIDE SEQUENCE [LARGE SCALE GENOMIC DNA]</scope>
    <source>
        <strain evidence="8">RHBSTW-00555</strain>
    </source>
</reference>
<evidence type="ECO:0000313" key="7">
    <source>
        <dbReference type="Proteomes" id="UP000220639"/>
    </source>
</evidence>
<keyword evidence="2 4" id="KW-0378">Hydrolase</keyword>
<dbReference type="InterPro" id="IPR052558">
    <property type="entry name" value="Siderophore_Hydrolase_D"/>
</dbReference>
<dbReference type="Gene3D" id="3.40.50.1820">
    <property type="entry name" value="alpha/beta hydrolase"/>
    <property type="match status" value="1"/>
</dbReference>